<dbReference type="AlphaFoldDB" id="A0A0E9TD88"/>
<evidence type="ECO:0000313" key="1">
    <source>
        <dbReference type="EMBL" id="JAH50698.1"/>
    </source>
</evidence>
<name>A0A0E9TD88_ANGAN</name>
<reference evidence="1" key="2">
    <citation type="journal article" date="2015" name="Fish Shellfish Immunol.">
        <title>Early steps in the European eel (Anguilla anguilla)-Vibrio vulnificus interaction in the gills: Role of the RtxA13 toxin.</title>
        <authorList>
            <person name="Callol A."/>
            <person name="Pajuelo D."/>
            <person name="Ebbesson L."/>
            <person name="Teles M."/>
            <person name="MacKenzie S."/>
            <person name="Amaro C."/>
        </authorList>
    </citation>
    <scope>NUCLEOTIDE SEQUENCE</scope>
</reference>
<dbReference type="EMBL" id="GBXM01057879">
    <property type="protein sequence ID" value="JAH50698.1"/>
    <property type="molecule type" value="Transcribed_RNA"/>
</dbReference>
<organism evidence="1">
    <name type="scientific">Anguilla anguilla</name>
    <name type="common">European freshwater eel</name>
    <name type="synonym">Muraena anguilla</name>
    <dbReference type="NCBI Taxonomy" id="7936"/>
    <lineage>
        <taxon>Eukaryota</taxon>
        <taxon>Metazoa</taxon>
        <taxon>Chordata</taxon>
        <taxon>Craniata</taxon>
        <taxon>Vertebrata</taxon>
        <taxon>Euteleostomi</taxon>
        <taxon>Actinopterygii</taxon>
        <taxon>Neopterygii</taxon>
        <taxon>Teleostei</taxon>
        <taxon>Anguilliformes</taxon>
        <taxon>Anguillidae</taxon>
        <taxon>Anguilla</taxon>
    </lineage>
</organism>
<protein>
    <submittedName>
        <fullName evidence="1">Uncharacterized protein</fullName>
    </submittedName>
</protein>
<proteinExistence type="predicted"/>
<accession>A0A0E9TD88</accession>
<sequence length="17" mass="2027">MQLTISLILFSKSLRNY</sequence>
<reference evidence="1" key="1">
    <citation type="submission" date="2014-11" db="EMBL/GenBank/DDBJ databases">
        <authorList>
            <person name="Amaro Gonzalez C."/>
        </authorList>
    </citation>
    <scope>NUCLEOTIDE SEQUENCE</scope>
</reference>